<evidence type="ECO:0000313" key="1">
    <source>
        <dbReference type="EMBL" id="KAJ0024433.1"/>
    </source>
</evidence>
<sequence length="568" mass="63412">MNTRNIFFILGFLFLDGLLQCMALRKTYDFVLQETNFTRLCSTKSMLTVNGKFPGPTIKARKGDTIFVNVHNQGNYGVTIHWHGVNQPRNPWSDGPENVTQCPIKPGTKFTYEVIFSAEEGTLWWHAHSDWTRLSVHGAIIILPGPGKSYPFPKPFKQETIVLGSWYKQDVPEMLTNVLKGVIPNVSDAYTINGQPGDLYNCSNDSTYRLKVKFGKTYLLRIINAVMNEENFFGIANHTLTVVGQDGAYIKPITTDYILITPGQTMDVLFTANQNLSHYYMAASPFFDSVVAFDNTTTTAIVQYYDGKYTPPPTPFFPNLPFYNDINAAINFTNRVKSLATDAYPANVPKNITTQLFITVALNRILCPNNSCLSPTGDGPLDNKQSSSLNNVSFATPQVSILDAYYRGLSNVFVGDFPSQPPNFYNFTGDVSGVSLFTESGTKARFINYGEAVEIVFQGSNLQFAETHPLHLHGYSFFVVGTGFGNFNNETDPLSYNLVDPPELNTVNVPRSGWVAIRFFANNPGVWFMHCHLERHATWGMDTVLIVRNGQSEDQKIRPPPANMPSCS</sequence>
<gene>
    <name evidence="1" type="ORF">Pint_07813</name>
</gene>
<name>A0ACC0XV51_9ROSI</name>
<organism evidence="1 2">
    <name type="scientific">Pistacia integerrima</name>
    <dbReference type="NCBI Taxonomy" id="434235"/>
    <lineage>
        <taxon>Eukaryota</taxon>
        <taxon>Viridiplantae</taxon>
        <taxon>Streptophyta</taxon>
        <taxon>Embryophyta</taxon>
        <taxon>Tracheophyta</taxon>
        <taxon>Spermatophyta</taxon>
        <taxon>Magnoliopsida</taxon>
        <taxon>eudicotyledons</taxon>
        <taxon>Gunneridae</taxon>
        <taxon>Pentapetalae</taxon>
        <taxon>rosids</taxon>
        <taxon>malvids</taxon>
        <taxon>Sapindales</taxon>
        <taxon>Anacardiaceae</taxon>
        <taxon>Pistacia</taxon>
    </lineage>
</organism>
<comment type="caution">
    <text evidence="1">The sequence shown here is derived from an EMBL/GenBank/DDBJ whole genome shotgun (WGS) entry which is preliminary data.</text>
</comment>
<dbReference type="Proteomes" id="UP001163603">
    <property type="component" value="Chromosome 10"/>
</dbReference>
<dbReference type="EMBL" id="CM047745">
    <property type="protein sequence ID" value="KAJ0024433.1"/>
    <property type="molecule type" value="Genomic_DNA"/>
</dbReference>
<protein>
    <submittedName>
        <fullName evidence="1">Uncharacterized protein</fullName>
    </submittedName>
</protein>
<reference evidence="2" key="1">
    <citation type="journal article" date="2023" name="G3 (Bethesda)">
        <title>Genome assembly and association tests identify interacting loci associated with vigor, precocity, and sex in interspecific pistachio rootstocks.</title>
        <authorList>
            <person name="Palmer W."/>
            <person name="Jacygrad E."/>
            <person name="Sagayaradj S."/>
            <person name="Cavanaugh K."/>
            <person name="Han R."/>
            <person name="Bertier L."/>
            <person name="Beede B."/>
            <person name="Kafkas S."/>
            <person name="Golino D."/>
            <person name="Preece J."/>
            <person name="Michelmore R."/>
        </authorList>
    </citation>
    <scope>NUCLEOTIDE SEQUENCE [LARGE SCALE GENOMIC DNA]</scope>
</reference>
<evidence type="ECO:0000313" key="2">
    <source>
        <dbReference type="Proteomes" id="UP001163603"/>
    </source>
</evidence>
<proteinExistence type="predicted"/>
<accession>A0ACC0XV51</accession>
<keyword evidence="2" id="KW-1185">Reference proteome</keyword>